<gene>
    <name evidence="2" type="ORF">SAMN04487941_2419</name>
</gene>
<dbReference type="PANTHER" id="PTHR43685:SF2">
    <property type="entry name" value="GLYCOSYLTRANSFERASE 2-LIKE DOMAIN-CONTAINING PROTEIN"/>
    <property type="match status" value="1"/>
</dbReference>
<dbReference type="CDD" id="cd00761">
    <property type="entry name" value="Glyco_tranf_GTA_type"/>
    <property type="match status" value="1"/>
</dbReference>
<dbReference type="InterPro" id="IPR050834">
    <property type="entry name" value="Glycosyltransf_2"/>
</dbReference>
<dbReference type="Proteomes" id="UP000182491">
    <property type="component" value="Unassembled WGS sequence"/>
</dbReference>
<name>A0A1I7J205_9BACT</name>
<keyword evidence="3" id="KW-1185">Reference proteome</keyword>
<dbReference type="Gene3D" id="3.90.550.10">
    <property type="entry name" value="Spore Coat Polysaccharide Biosynthesis Protein SpsA, Chain A"/>
    <property type="match status" value="1"/>
</dbReference>
<protein>
    <submittedName>
        <fullName evidence="2">Glycosyl transferase family 2</fullName>
    </submittedName>
</protein>
<sequence length="319" mass="36341">MNSVPLLFSVIIPLYNKERTIAATLISVLSQKLRNFEVIVVNDGSTDGSLQVAESFSNPKLKVLSKPNGGVSDARNYGIQHAQFPYVTFLDADDCWDENFLEEMACLISRFPDCGMYSSAYRRVTKLQTILHGSSLPEGVVPDFFQMKFLHSVPCSSAVVVRKSVFDSVGGFPIGMFGGEDEFTWSKIAIKYKVAFTPQVLAQYNYVSSVNAMRKGKMDTCKESWFDLYKEGDFYRNEFIAKKAINAGIRYAFGQPQKKSVEIQQRTKYTELSKEDWQYLAYLNRLPYAGIVLLRNLQPRYKGIKRWLKQKKLLLLASR</sequence>
<evidence type="ECO:0000313" key="2">
    <source>
        <dbReference type="EMBL" id="SFU79225.1"/>
    </source>
</evidence>
<dbReference type="Pfam" id="PF00535">
    <property type="entry name" value="Glycos_transf_2"/>
    <property type="match status" value="1"/>
</dbReference>
<evidence type="ECO:0000259" key="1">
    <source>
        <dbReference type="Pfam" id="PF00535"/>
    </source>
</evidence>
<proteinExistence type="predicted"/>
<dbReference type="InterPro" id="IPR029044">
    <property type="entry name" value="Nucleotide-diphossugar_trans"/>
</dbReference>
<dbReference type="AlphaFoldDB" id="A0A1I7J205"/>
<dbReference type="GO" id="GO:0016740">
    <property type="term" value="F:transferase activity"/>
    <property type="evidence" value="ECO:0007669"/>
    <property type="project" value="UniProtKB-KW"/>
</dbReference>
<keyword evidence="2" id="KW-0808">Transferase</keyword>
<evidence type="ECO:0000313" key="3">
    <source>
        <dbReference type="Proteomes" id="UP000182491"/>
    </source>
</evidence>
<accession>A0A1I7J205</accession>
<dbReference type="EMBL" id="FPCA01000003">
    <property type="protein sequence ID" value="SFU79225.1"/>
    <property type="molecule type" value="Genomic_DNA"/>
</dbReference>
<dbReference type="InterPro" id="IPR001173">
    <property type="entry name" value="Glyco_trans_2-like"/>
</dbReference>
<dbReference type="SUPFAM" id="SSF53448">
    <property type="entry name" value="Nucleotide-diphospho-sugar transferases"/>
    <property type="match status" value="1"/>
</dbReference>
<reference evidence="3" key="1">
    <citation type="submission" date="2016-10" db="EMBL/GenBank/DDBJ databases">
        <authorList>
            <person name="Varghese N."/>
        </authorList>
    </citation>
    <scope>NUCLEOTIDE SEQUENCE [LARGE SCALE GENOMIC DNA]</scope>
    <source>
        <strain evidence="3">DSM 18820</strain>
    </source>
</reference>
<dbReference type="OrthoDB" id="6307329at2"/>
<dbReference type="STRING" id="388950.GCA_001611675_02648"/>
<organism evidence="2 3">
    <name type="scientific">Pontibacter akesuensis</name>
    <dbReference type="NCBI Taxonomy" id="388950"/>
    <lineage>
        <taxon>Bacteria</taxon>
        <taxon>Pseudomonadati</taxon>
        <taxon>Bacteroidota</taxon>
        <taxon>Cytophagia</taxon>
        <taxon>Cytophagales</taxon>
        <taxon>Hymenobacteraceae</taxon>
        <taxon>Pontibacter</taxon>
    </lineage>
</organism>
<feature type="domain" description="Glycosyltransferase 2-like" evidence="1">
    <location>
        <begin position="9"/>
        <end position="123"/>
    </location>
</feature>
<dbReference type="RefSeq" id="WP_068838616.1">
    <property type="nucleotide sequence ID" value="NZ_BMXC01000003.1"/>
</dbReference>
<dbReference type="PANTHER" id="PTHR43685">
    <property type="entry name" value="GLYCOSYLTRANSFERASE"/>
    <property type="match status" value="1"/>
</dbReference>